<gene>
    <name evidence="1" type="ORF">OVA965_LOCUS38183</name>
    <name evidence="2" type="ORF">TMI583_LOCUS39345</name>
</gene>
<dbReference type="AlphaFoldDB" id="A0A8S2FRQ5"/>
<reference evidence="1" key="1">
    <citation type="submission" date="2021-02" db="EMBL/GenBank/DDBJ databases">
        <authorList>
            <person name="Nowell W R."/>
        </authorList>
    </citation>
    <scope>NUCLEOTIDE SEQUENCE</scope>
</reference>
<protein>
    <submittedName>
        <fullName evidence="1">Uncharacterized protein</fullName>
    </submittedName>
</protein>
<dbReference type="Proteomes" id="UP000682733">
    <property type="component" value="Unassembled WGS sequence"/>
</dbReference>
<organism evidence="1 3">
    <name type="scientific">Didymodactylos carnosus</name>
    <dbReference type="NCBI Taxonomy" id="1234261"/>
    <lineage>
        <taxon>Eukaryota</taxon>
        <taxon>Metazoa</taxon>
        <taxon>Spiralia</taxon>
        <taxon>Gnathifera</taxon>
        <taxon>Rotifera</taxon>
        <taxon>Eurotatoria</taxon>
        <taxon>Bdelloidea</taxon>
        <taxon>Philodinida</taxon>
        <taxon>Philodinidae</taxon>
        <taxon>Didymodactylos</taxon>
    </lineage>
</organism>
<dbReference type="EMBL" id="CAJOBA010059497">
    <property type="protein sequence ID" value="CAF4316406.1"/>
    <property type="molecule type" value="Genomic_DNA"/>
</dbReference>
<dbReference type="EMBL" id="CAJNOK010037279">
    <property type="protein sequence ID" value="CAF1529595.1"/>
    <property type="molecule type" value="Genomic_DNA"/>
</dbReference>
<feature type="non-terminal residue" evidence="1">
    <location>
        <position position="1"/>
    </location>
</feature>
<evidence type="ECO:0000313" key="1">
    <source>
        <dbReference type="EMBL" id="CAF1529595.1"/>
    </source>
</evidence>
<proteinExistence type="predicted"/>
<accession>A0A8S2FRQ5</accession>
<dbReference type="Proteomes" id="UP000677228">
    <property type="component" value="Unassembled WGS sequence"/>
</dbReference>
<evidence type="ECO:0000313" key="2">
    <source>
        <dbReference type="EMBL" id="CAF4316406.1"/>
    </source>
</evidence>
<sequence>MYMGRHSLNQETAKIKDQVRIQTRNDTKKKLPNAKDGRRPIFNNKILQMNVEAGAAAIRKLETLYNSLCETIAINLRQTLEALQIEREA</sequence>
<comment type="caution">
    <text evidence="1">The sequence shown here is derived from an EMBL/GenBank/DDBJ whole genome shotgun (WGS) entry which is preliminary data.</text>
</comment>
<name>A0A8S2FRQ5_9BILA</name>
<evidence type="ECO:0000313" key="3">
    <source>
        <dbReference type="Proteomes" id="UP000677228"/>
    </source>
</evidence>